<proteinExistence type="predicted"/>
<accession>A0A4C1XK42</accession>
<gene>
    <name evidence="1" type="ORF">EVAR_47012_1</name>
</gene>
<dbReference type="AlphaFoldDB" id="A0A4C1XK42"/>
<organism evidence="1 2">
    <name type="scientific">Eumeta variegata</name>
    <name type="common">Bagworm moth</name>
    <name type="synonym">Eumeta japonica</name>
    <dbReference type="NCBI Taxonomy" id="151549"/>
    <lineage>
        <taxon>Eukaryota</taxon>
        <taxon>Metazoa</taxon>
        <taxon>Ecdysozoa</taxon>
        <taxon>Arthropoda</taxon>
        <taxon>Hexapoda</taxon>
        <taxon>Insecta</taxon>
        <taxon>Pterygota</taxon>
        <taxon>Neoptera</taxon>
        <taxon>Endopterygota</taxon>
        <taxon>Lepidoptera</taxon>
        <taxon>Glossata</taxon>
        <taxon>Ditrysia</taxon>
        <taxon>Tineoidea</taxon>
        <taxon>Psychidae</taxon>
        <taxon>Oiketicinae</taxon>
        <taxon>Eumeta</taxon>
    </lineage>
</organism>
<dbReference type="Proteomes" id="UP000299102">
    <property type="component" value="Unassembled WGS sequence"/>
</dbReference>
<keyword evidence="2" id="KW-1185">Reference proteome</keyword>
<evidence type="ECO:0000313" key="1">
    <source>
        <dbReference type="EMBL" id="GBP62575.1"/>
    </source>
</evidence>
<sequence>MDFRMLRALTGAVRLIVTVCYDKVTNRGPEAGRGRAGAGGGGVLSHFARDKRGEPFTAETVSSKVIVSKMVVKELKSTETPGEKGITDQDPESDWIISTHGYTKTFKVTQEAMARAVLESYSFSDHRLQFALIDLSGDFNPGAVVNFDLGTGLDFADLSYVFDSNPSSILDFDTGLVLSFGPSLVFIDGLNFLNEKEIEICLQPRWLVYYYRIAYAQFSVTYGGALEGITIDAPGARARAASAAQSEKQPVFKGLVGILVP</sequence>
<evidence type="ECO:0000313" key="2">
    <source>
        <dbReference type="Proteomes" id="UP000299102"/>
    </source>
</evidence>
<name>A0A4C1XK42_EUMVA</name>
<comment type="caution">
    <text evidence="1">The sequence shown here is derived from an EMBL/GenBank/DDBJ whole genome shotgun (WGS) entry which is preliminary data.</text>
</comment>
<dbReference type="EMBL" id="BGZK01000844">
    <property type="protein sequence ID" value="GBP62575.1"/>
    <property type="molecule type" value="Genomic_DNA"/>
</dbReference>
<reference evidence="1 2" key="1">
    <citation type="journal article" date="2019" name="Commun. Biol.">
        <title>The bagworm genome reveals a unique fibroin gene that provides high tensile strength.</title>
        <authorList>
            <person name="Kono N."/>
            <person name="Nakamura H."/>
            <person name="Ohtoshi R."/>
            <person name="Tomita M."/>
            <person name="Numata K."/>
            <person name="Arakawa K."/>
        </authorList>
    </citation>
    <scope>NUCLEOTIDE SEQUENCE [LARGE SCALE GENOMIC DNA]</scope>
</reference>
<protein>
    <submittedName>
        <fullName evidence="1">Uncharacterized protein</fullName>
    </submittedName>
</protein>